<keyword evidence="1" id="KW-0812">Transmembrane</keyword>
<feature type="domain" description="F-box" evidence="2">
    <location>
        <begin position="36"/>
        <end position="70"/>
    </location>
</feature>
<evidence type="ECO:0000313" key="4">
    <source>
        <dbReference type="Proteomes" id="UP001408789"/>
    </source>
</evidence>
<evidence type="ECO:0000259" key="2">
    <source>
        <dbReference type="Pfam" id="PF00646"/>
    </source>
</evidence>
<feature type="transmembrane region" description="Helical" evidence="1">
    <location>
        <begin position="105"/>
        <end position="126"/>
    </location>
</feature>
<keyword evidence="1" id="KW-1133">Transmembrane helix</keyword>
<organism evidence="3 4">
    <name type="scientific">Deinandra increscens subsp. villosa</name>
    <dbReference type="NCBI Taxonomy" id="3103831"/>
    <lineage>
        <taxon>Eukaryota</taxon>
        <taxon>Viridiplantae</taxon>
        <taxon>Streptophyta</taxon>
        <taxon>Embryophyta</taxon>
        <taxon>Tracheophyta</taxon>
        <taxon>Spermatophyta</taxon>
        <taxon>Magnoliopsida</taxon>
        <taxon>eudicotyledons</taxon>
        <taxon>Gunneridae</taxon>
        <taxon>Pentapetalae</taxon>
        <taxon>asterids</taxon>
        <taxon>campanulids</taxon>
        <taxon>Asterales</taxon>
        <taxon>Asteraceae</taxon>
        <taxon>Asteroideae</taxon>
        <taxon>Heliantheae alliance</taxon>
        <taxon>Madieae</taxon>
        <taxon>Madiinae</taxon>
        <taxon>Deinandra</taxon>
    </lineage>
</organism>
<name>A0AAP0DHV1_9ASTR</name>
<proteinExistence type="predicted"/>
<dbReference type="SUPFAM" id="SSF81383">
    <property type="entry name" value="F-box domain"/>
    <property type="match status" value="1"/>
</dbReference>
<comment type="caution">
    <text evidence="3">The sequence shown here is derived from an EMBL/GenBank/DDBJ whole genome shotgun (WGS) entry which is preliminary data.</text>
</comment>
<reference evidence="3 4" key="1">
    <citation type="submission" date="2024-04" db="EMBL/GenBank/DDBJ databases">
        <title>The reference genome of an endangered Asteraceae, Deinandra increscens subsp. villosa, native to the Central Coast of California.</title>
        <authorList>
            <person name="Guilliams M."/>
            <person name="Hasenstab-Lehman K."/>
            <person name="Meyer R."/>
            <person name="Mcevoy S."/>
        </authorList>
    </citation>
    <scope>NUCLEOTIDE SEQUENCE [LARGE SCALE GENOMIC DNA]</scope>
    <source>
        <tissue evidence="3">Leaf</tissue>
    </source>
</reference>
<dbReference type="PANTHER" id="PTHR35546:SF115">
    <property type="entry name" value="F-BOX DOMAIN-CONTAINING PROTEIN"/>
    <property type="match status" value="1"/>
</dbReference>
<protein>
    <recommendedName>
        <fullName evidence="2">F-box domain-containing protein</fullName>
    </recommendedName>
</protein>
<accession>A0AAP0DHV1</accession>
<dbReference type="CDD" id="cd22157">
    <property type="entry name" value="F-box_AtFBW1-like"/>
    <property type="match status" value="1"/>
</dbReference>
<sequence>MTDKRAKIKITETIIDNTEALTTESTQSGAIIGSNDDLLTEILLRLPAAHVLRFKSVSKHWQSFLSHRRFTLPYDNVPVSPGLFVRNLYIPFDVETRIPPPFRSLNFYAIIVVSKLCNLVTVYYFVVVIEGENVDADITCLIPPLGNLRSSHRSSNVRMLITRSFSWVWHFIKQNVFVTKLYVFKKQVVTRIYFTSKSTRLKPESGGFYKNLTLEKAHMMLLPERASSARRARRPLYFGESRGHLHLVKVAHHESPLHLNVYEMLADYSGWLMKYCVELDQLPTAYPDMVYSIRDLSNYLLEIFDVLRGGGGKEEEITFMVARIPRKIMRYNVVTKSLEKIMDMPTRICYQRICYTNVHRYTSTLSYF</sequence>
<dbReference type="Proteomes" id="UP001408789">
    <property type="component" value="Unassembled WGS sequence"/>
</dbReference>
<dbReference type="Pfam" id="PF00646">
    <property type="entry name" value="F-box"/>
    <property type="match status" value="1"/>
</dbReference>
<dbReference type="InterPro" id="IPR036047">
    <property type="entry name" value="F-box-like_dom_sf"/>
</dbReference>
<evidence type="ECO:0000256" key="1">
    <source>
        <dbReference type="SAM" id="Phobius"/>
    </source>
</evidence>
<dbReference type="InterPro" id="IPR001810">
    <property type="entry name" value="F-box_dom"/>
</dbReference>
<dbReference type="InterPro" id="IPR055290">
    <property type="entry name" value="At3g26010-like"/>
</dbReference>
<evidence type="ECO:0000313" key="3">
    <source>
        <dbReference type="EMBL" id="KAK9075229.1"/>
    </source>
</evidence>
<dbReference type="PANTHER" id="PTHR35546">
    <property type="entry name" value="F-BOX PROTEIN INTERACTION DOMAIN PROTEIN-RELATED"/>
    <property type="match status" value="1"/>
</dbReference>
<gene>
    <name evidence="3" type="ORF">SSX86_003550</name>
</gene>
<dbReference type="EMBL" id="JBCNJP010000007">
    <property type="protein sequence ID" value="KAK9075229.1"/>
    <property type="molecule type" value="Genomic_DNA"/>
</dbReference>
<keyword evidence="1" id="KW-0472">Membrane</keyword>
<dbReference type="AlphaFoldDB" id="A0AAP0DHV1"/>
<keyword evidence="4" id="KW-1185">Reference proteome</keyword>